<dbReference type="AlphaFoldDB" id="A0A7C8N281"/>
<evidence type="ECO:0000256" key="1">
    <source>
        <dbReference type="ARBA" id="ARBA00008361"/>
    </source>
</evidence>
<dbReference type="SUPFAM" id="SSF53335">
    <property type="entry name" value="S-adenosyl-L-methionine-dependent methyltransferases"/>
    <property type="match status" value="1"/>
</dbReference>
<accession>A0A7C8N281</accession>
<dbReference type="PANTHER" id="PTHR44942:SF4">
    <property type="entry name" value="METHYLTRANSFERASE TYPE 11 DOMAIN-CONTAINING PROTEIN"/>
    <property type="match status" value="1"/>
</dbReference>
<evidence type="ECO:0000313" key="5">
    <source>
        <dbReference type="EMBL" id="KAF2971354.1"/>
    </source>
</evidence>
<dbReference type="Gene3D" id="3.40.50.150">
    <property type="entry name" value="Vaccinia Virus protein VP39"/>
    <property type="match status" value="1"/>
</dbReference>
<dbReference type="GO" id="GO:0008757">
    <property type="term" value="F:S-adenosylmethionine-dependent methyltransferase activity"/>
    <property type="evidence" value="ECO:0007669"/>
    <property type="project" value="InterPro"/>
</dbReference>
<dbReference type="GO" id="GO:0032259">
    <property type="term" value="P:methylation"/>
    <property type="evidence" value="ECO:0007669"/>
    <property type="project" value="UniProtKB-KW"/>
</dbReference>
<dbReference type="InterPro" id="IPR013216">
    <property type="entry name" value="Methyltransf_11"/>
</dbReference>
<keyword evidence="3" id="KW-0808">Transferase</keyword>
<dbReference type="PANTHER" id="PTHR44942">
    <property type="entry name" value="METHYLTRANSF_11 DOMAIN-CONTAINING PROTEIN"/>
    <property type="match status" value="1"/>
</dbReference>
<dbReference type="Pfam" id="PF08241">
    <property type="entry name" value="Methyltransf_11"/>
    <property type="match status" value="1"/>
</dbReference>
<evidence type="ECO:0000256" key="3">
    <source>
        <dbReference type="ARBA" id="ARBA00022679"/>
    </source>
</evidence>
<evidence type="ECO:0000259" key="4">
    <source>
        <dbReference type="Pfam" id="PF08241"/>
    </source>
</evidence>
<comment type="similarity">
    <text evidence="1">Belongs to the methyltransferase superfamily.</text>
</comment>
<evidence type="ECO:0000256" key="2">
    <source>
        <dbReference type="ARBA" id="ARBA00022603"/>
    </source>
</evidence>
<protein>
    <recommendedName>
        <fullName evidence="4">Methyltransferase type 11 domain-containing protein</fullName>
    </recommendedName>
</protein>
<evidence type="ECO:0000313" key="6">
    <source>
        <dbReference type="Proteomes" id="UP000481858"/>
    </source>
</evidence>
<keyword evidence="6" id="KW-1185">Reference proteome</keyword>
<dbReference type="InterPro" id="IPR051052">
    <property type="entry name" value="Diverse_substrate_MTase"/>
</dbReference>
<dbReference type="EMBL" id="WUBL01000014">
    <property type="protein sequence ID" value="KAF2971354.1"/>
    <property type="molecule type" value="Genomic_DNA"/>
</dbReference>
<sequence length="182" mass="20112">MKKYGFSVREGIDWSKYMAHRPLYPKSFFKRIYDYHRAKPQAAWLKAHDVGAGAGIVSATLATSFDSLIVSDPNDGHTDLAHEFLVGNLGIPESKLTFLQESAEESTTESGTIDPITACIMIQWTDTDAAVNDFYRELKVGGTVAVAMYVRPLIIGNEAAQRAWQGINAIVTWMNTRIAGII</sequence>
<dbReference type="InterPro" id="IPR029063">
    <property type="entry name" value="SAM-dependent_MTases_sf"/>
</dbReference>
<organism evidence="5 6">
    <name type="scientific">Xylaria multiplex</name>
    <dbReference type="NCBI Taxonomy" id="323545"/>
    <lineage>
        <taxon>Eukaryota</taxon>
        <taxon>Fungi</taxon>
        <taxon>Dikarya</taxon>
        <taxon>Ascomycota</taxon>
        <taxon>Pezizomycotina</taxon>
        <taxon>Sordariomycetes</taxon>
        <taxon>Xylariomycetidae</taxon>
        <taxon>Xylariales</taxon>
        <taxon>Xylariaceae</taxon>
        <taxon>Xylaria</taxon>
    </lineage>
</organism>
<dbReference type="OrthoDB" id="10027013at2759"/>
<feature type="domain" description="Methyltransferase type 11" evidence="4">
    <location>
        <begin position="49"/>
        <end position="145"/>
    </location>
</feature>
<keyword evidence="2" id="KW-0489">Methyltransferase</keyword>
<gene>
    <name evidence="5" type="ORF">GQX73_g2176</name>
</gene>
<name>A0A7C8N281_9PEZI</name>
<proteinExistence type="inferred from homology"/>
<dbReference type="Proteomes" id="UP000481858">
    <property type="component" value="Unassembled WGS sequence"/>
</dbReference>
<dbReference type="InParanoid" id="A0A7C8N281"/>
<comment type="caution">
    <text evidence="5">The sequence shown here is derived from an EMBL/GenBank/DDBJ whole genome shotgun (WGS) entry which is preliminary data.</text>
</comment>
<reference evidence="5 6" key="1">
    <citation type="submission" date="2019-12" db="EMBL/GenBank/DDBJ databases">
        <title>Draft genome sequence of the ascomycete Xylaria multiplex DSM 110363.</title>
        <authorList>
            <person name="Buettner E."/>
            <person name="Kellner H."/>
        </authorList>
    </citation>
    <scope>NUCLEOTIDE SEQUENCE [LARGE SCALE GENOMIC DNA]</scope>
    <source>
        <strain evidence="5 6">DSM 110363</strain>
    </source>
</reference>